<comment type="catalytic activity">
    <reaction evidence="10">
        <text>L-seryl-[protein] + ATP = O-phospho-L-seryl-[protein] + ADP + H(+)</text>
        <dbReference type="Rhea" id="RHEA:17989"/>
        <dbReference type="Rhea" id="RHEA-COMP:9863"/>
        <dbReference type="Rhea" id="RHEA-COMP:11604"/>
        <dbReference type="ChEBI" id="CHEBI:15378"/>
        <dbReference type="ChEBI" id="CHEBI:29999"/>
        <dbReference type="ChEBI" id="CHEBI:30616"/>
        <dbReference type="ChEBI" id="CHEBI:83421"/>
        <dbReference type="ChEBI" id="CHEBI:456216"/>
    </reaction>
</comment>
<keyword evidence="3" id="KW-0945">Host-virus interaction</keyword>
<evidence type="ECO:0000259" key="13">
    <source>
        <dbReference type="PROSITE" id="PS51473"/>
    </source>
</evidence>
<name>A0A921QBZ9_SORBI</name>
<dbReference type="InterPro" id="IPR038408">
    <property type="entry name" value="GNK2_sf"/>
</dbReference>
<evidence type="ECO:0000256" key="3">
    <source>
        <dbReference type="ARBA" id="ARBA00022581"/>
    </source>
</evidence>
<proteinExistence type="inferred from homology"/>
<dbReference type="InterPro" id="IPR051378">
    <property type="entry name" value="Cell2Cell_Antifungal"/>
</dbReference>
<dbReference type="Proteomes" id="UP000807115">
    <property type="component" value="Chromosome 9"/>
</dbReference>
<keyword evidence="2" id="KW-0597">Phosphoprotein</keyword>
<dbReference type="Gene3D" id="3.30.430.20">
    <property type="entry name" value="Gnk2 domain, C-X8-C-X2-C motif"/>
    <property type="match status" value="2"/>
</dbReference>
<feature type="compositionally biased region" description="Low complexity" evidence="12">
    <location>
        <begin position="215"/>
        <end position="226"/>
    </location>
</feature>
<dbReference type="Pfam" id="PF01657">
    <property type="entry name" value="Stress-antifung"/>
    <property type="match status" value="2"/>
</dbReference>
<feature type="region of interest" description="Disordered" evidence="12">
    <location>
        <begin position="200"/>
        <end position="238"/>
    </location>
</feature>
<evidence type="ECO:0000256" key="5">
    <source>
        <dbReference type="ARBA" id="ARBA00022737"/>
    </source>
</evidence>
<dbReference type="AlphaFoldDB" id="A0A921QBZ9"/>
<dbReference type="PANTHER" id="PTHR32080:SF27">
    <property type="entry name" value="OS01G0548750 PROTEIN"/>
    <property type="match status" value="1"/>
</dbReference>
<dbReference type="PANTHER" id="PTHR32080">
    <property type="entry name" value="ANTIFUNGAL PROTEIN GINKBILOBIN-2-LIKE"/>
    <property type="match status" value="1"/>
</dbReference>
<dbReference type="EMBL" id="CM027688">
    <property type="protein sequence ID" value="KAG0517957.1"/>
    <property type="molecule type" value="Genomic_DNA"/>
</dbReference>
<sequence>MTRARRRSWTRCASQRRRRTRRLSSFDVSFDTTMEMIYQDVKRSGFGAAGSGEGNDTVSGLAQCMSYLSPTDCLLCYAQSRVKLPHCLPADGGGIYLDGCFLRYGGDNFTAAATDASDTAVCSNATAPAAGFAAAAVALVENVTAAAPGAKEYYYAASSGRGAPPAYAAAQCWRSLNASACAACVAWPARATSLSASACRPHRRGTASTPGASSGTPRGRSTCRPTTSPPPPAADRPVITFSTSYRPLNFPVSLHIDVRHRLDFVVCSCWSKKFDGKDQRSVPCLKL</sequence>
<accession>A0A921QBZ9</accession>
<evidence type="ECO:0000256" key="12">
    <source>
        <dbReference type="SAM" id="MobiDB-lite"/>
    </source>
</evidence>
<comment type="caution">
    <text evidence="14">The sequence shown here is derived from an EMBL/GenBank/DDBJ whole genome shotgun (WGS) entry which is preliminary data.</text>
</comment>
<reference evidence="14" key="1">
    <citation type="journal article" date="2019" name="BMC Genomics">
        <title>A new reference genome for Sorghum bicolor reveals high levels of sequence similarity between sweet and grain genotypes: implications for the genetics of sugar metabolism.</title>
        <authorList>
            <person name="Cooper E.A."/>
            <person name="Brenton Z.W."/>
            <person name="Flinn B.S."/>
            <person name="Jenkins J."/>
            <person name="Shu S."/>
            <person name="Flowers D."/>
            <person name="Luo F."/>
            <person name="Wang Y."/>
            <person name="Xia P."/>
            <person name="Barry K."/>
            <person name="Daum C."/>
            <person name="Lipzen A."/>
            <person name="Yoshinaga Y."/>
            <person name="Schmutz J."/>
            <person name="Saski C."/>
            <person name="Vermerris W."/>
            <person name="Kresovich S."/>
        </authorList>
    </citation>
    <scope>NUCLEOTIDE SEQUENCE</scope>
</reference>
<evidence type="ECO:0000256" key="11">
    <source>
        <dbReference type="ARBA" id="ARBA00047951"/>
    </source>
</evidence>
<gene>
    <name evidence="14" type="ORF">BDA96_09G133900</name>
</gene>
<dbReference type="GO" id="GO:0009506">
    <property type="term" value="C:plasmodesma"/>
    <property type="evidence" value="ECO:0007669"/>
    <property type="project" value="UniProtKB-SubCell"/>
</dbReference>
<keyword evidence="5" id="KW-0677">Repeat</keyword>
<feature type="domain" description="Gnk2-homologous" evidence="13">
    <location>
        <begin position="7"/>
        <end position="109"/>
    </location>
</feature>
<evidence type="ECO:0000256" key="9">
    <source>
        <dbReference type="ARBA" id="ARBA00038393"/>
    </source>
</evidence>
<keyword evidence="4" id="KW-0732">Signal</keyword>
<comment type="catalytic activity">
    <reaction evidence="11">
        <text>L-threonyl-[protein] + ATP = O-phospho-L-threonyl-[protein] + ADP + H(+)</text>
        <dbReference type="Rhea" id="RHEA:46608"/>
        <dbReference type="Rhea" id="RHEA-COMP:11060"/>
        <dbReference type="Rhea" id="RHEA-COMP:11605"/>
        <dbReference type="ChEBI" id="CHEBI:15378"/>
        <dbReference type="ChEBI" id="CHEBI:30013"/>
        <dbReference type="ChEBI" id="CHEBI:30616"/>
        <dbReference type="ChEBI" id="CHEBI:61977"/>
        <dbReference type="ChEBI" id="CHEBI:456216"/>
    </reaction>
</comment>
<feature type="domain" description="Gnk2-homologous" evidence="13">
    <location>
        <begin position="114"/>
        <end position="221"/>
    </location>
</feature>
<comment type="similarity">
    <text evidence="9">Belongs to the cysteine-rich repeat secretory protein family. Plasmodesmata-located proteins (PDLD) subfamily.</text>
</comment>
<dbReference type="CDD" id="cd23509">
    <property type="entry name" value="Gnk2-like"/>
    <property type="match status" value="2"/>
</dbReference>
<evidence type="ECO:0000256" key="6">
    <source>
        <dbReference type="ARBA" id="ARBA00022949"/>
    </source>
</evidence>
<dbReference type="GO" id="GO:0005886">
    <property type="term" value="C:plasma membrane"/>
    <property type="evidence" value="ECO:0007669"/>
    <property type="project" value="UniProtKB-SubCell"/>
</dbReference>
<comment type="subcellular location">
    <subcellularLocation>
        <location evidence="8">Cell junction</location>
        <location evidence="8">Plasmodesma</location>
    </subcellularLocation>
    <subcellularLocation>
        <location evidence="1">Cell membrane</location>
        <topology evidence="1">Single-pass type I membrane protein</topology>
    </subcellularLocation>
</comment>
<evidence type="ECO:0000313" key="14">
    <source>
        <dbReference type="EMBL" id="KAG0517957.1"/>
    </source>
</evidence>
<evidence type="ECO:0000256" key="8">
    <source>
        <dbReference type="ARBA" id="ARBA00024184"/>
    </source>
</evidence>
<evidence type="ECO:0000313" key="15">
    <source>
        <dbReference type="Proteomes" id="UP000807115"/>
    </source>
</evidence>
<evidence type="ECO:0000256" key="4">
    <source>
        <dbReference type="ARBA" id="ARBA00022729"/>
    </source>
</evidence>
<organism evidence="14 15">
    <name type="scientific">Sorghum bicolor</name>
    <name type="common">Sorghum</name>
    <name type="synonym">Sorghum vulgare</name>
    <dbReference type="NCBI Taxonomy" id="4558"/>
    <lineage>
        <taxon>Eukaryota</taxon>
        <taxon>Viridiplantae</taxon>
        <taxon>Streptophyta</taxon>
        <taxon>Embryophyta</taxon>
        <taxon>Tracheophyta</taxon>
        <taxon>Spermatophyta</taxon>
        <taxon>Magnoliopsida</taxon>
        <taxon>Liliopsida</taxon>
        <taxon>Poales</taxon>
        <taxon>Poaceae</taxon>
        <taxon>PACMAD clade</taxon>
        <taxon>Panicoideae</taxon>
        <taxon>Andropogonodae</taxon>
        <taxon>Andropogoneae</taxon>
        <taxon>Sorghinae</taxon>
        <taxon>Sorghum</taxon>
    </lineage>
</organism>
<evidence type="ECO:0000256" key="10">
    <source>
        <dbReference type="ARBA" id="ARBA00047558"/>
    </source>
</evidence>
<keyword evidence="6" id="KW-0965">Cell junction</keyword>
<reference evidence="14" key="2">
    <citation type="submission" date="2020-10" db="EMBL/GenBank/DDBJ databases">
        <authorList>
            <person name="Cooper E.A."/>
            <person name="Brenton Z.W."/>
            <person name="Flinn B.S."/>
            <person name="Jenkins J."/>
            <person name="Shu S."/>
            <person name="Flowers D."/>
            <person name="Luo F."/>
            <person name="Wang Y."/>
            <person name="Xia P."/>
            <person name="Barry K."/>
            <person name="Daum C."/>
            <person name="Lipzen A."/>
            <person name="Yoshinaga Y."/>
            <person name="Schmutz J."/>
            <person name="Saski C."/>
            <person name="Vermerris W."/>
            <person name="Kresovich S."/>
        </authorList>
    </citation>
    <scope>NUCLEOTIDE SEQUENCE</scope>
</reference>
<dbReference type="FunFam" id="3.30.430.20:FF:000005">
    <property type="entry name" value="Cysteine-rich receptor-like protein kinase 2"/>
    <property type="match status" value="1"/>
</dbReference>
<evidence type="ECO:0000256" key="2">
    <source>
        <dbReference type="ARBA" id="ARBA00022553"/>
    </source>
</evidence>
<evidence type="ECO:0000256" key="1">
    <source>
        <dbReference type="ARBA" id="ARBA00004251"/>
    </source>
</evidence>
<keyword evidence="7" id="KW-1015">Disulfide bond</keyword>
<evidence type="ECO:0000256" key="7">
    <source>
        <dbReference type="ARBA" id="ARBA00023157"/>
    </source>
</evidence>
<dbReference type="InterPro" id="IPR002902">
    <property type="entry name" value="GNK2"/>
</dbReference>
<dbReference type="PROSITE" id="PS51473">
    <property type="entry name" value="GNK2"/>
    <property type="match status" value="2"/>
</dbReference>
<protein>
    <recommendedName>
        <fullName evidence="13">Gnk2-homologous domain-containing protein</fullName>
    </recommendedName>
</protein>